<dbReference type="PANTHER" id="PTHR43398:SF1">
    <property type="entry name" value="DOLICHOL-PHOSPHATE MANNOSYLTRANSFERASE SUBUNIT 1"/>
    <property type="match status" value="1"/>
</dbReference>
<dbReference type="Gene3D" id="3.90.550.10">
    <property type="entry name" value="Spore Coat Polysaccharide Biosynthesis Protein SpsA, Chain A"/>
    <property type="match status" value="1"/>
</dbReference>
<dbReference type="PANTHER" id="PTHR43398">
    <property type="entry name" value="DOLICHOL-PHOSPHATE MANNOSYLTRANSFERASE SUBUNIT 1"/>
    <property type="match status" value="1"/>
</dbReference>
<dbReference type="Proteomes" id="UP000603940">
    <property type="component" value="Unassembled WGS sequence"/>
</dbReference>
<reference evidence="11 12" key="1">
    <citation type="journal article" date="2009" name="Int. J. Syst. Evol. Microbiol.">
        <title>Transfer of Teichococcus ludipueritiae and Muricoccus roseus to the genus Roseomonas, as Roseomonas ludipueritiae comb. nov. and Roseomonas rosea comb. nov., respectively, and emended description of the genus Roseomonas.</title>
        <authorList>
            <person name="Sanchez-Porro C."/>
            <person name="Gallego V."/>
            <person name="Busse H.J."/>
            <person name="Kampfer P."/>
            <person name="Ventosa A."/>
        </authorList>
    </citation>
    <scope>NUCLEOTIDE SEQUENCE [LARGE SCALE GENOMIC DNA]</scope>
    <source>
        <strain evidence="11 12">DSM 14915</strain>
    </source>
</reference>
<evidence type="ECO:0000256" key="1">
    <source>
        <dbReference type="ARBA" id="ARBA00004141"/>
    </source>
</evidence>
<sequence>MPPLLTIVVPCFNEAENVIPMAERLEAALQGIAWEVIFVDDDSPDGTSAIARRLAEQDARVRCIRRIGRRGLASACIEGMMASSAPYVAVIDGDLQHDETILPKMLEALRSGRADVAIGSRHVAGGEAAEGFSPLRQRISEGGTALARAMLPVRVEDPMSGFFMLPRPIFEELAPRLTGRGFKILVDILLSAGRKLRVEEVPYTFRPRVAGDSKLDTAVLLEFLALLLDKALGGLLPLRFMSFALVGGFGILVHLAVLGVAIRFMPFINAQWVATFVAMTANFWLNNRITYRDVRLRGPKLWRGLILFYVVCGLGAAANVGVAGLLLRDELAQWRWAGAAGALLTGVWNYAVSATLVWRAR</sequence>
<feature type="domain" description="GtrA/DPMS transmembrane" evidence="10">
    <location>
        <begin position="243"/>
        <end position="358"/>
    </location>
</feature>
<protein>
    <submittedName>
        <fullName evidence="11">Glycosyltransferase family 2 protein</fullName>
    </submittedName>
</protein>
<evidence type="ECO:0000256" key="6">
    <source>
        <dbReference type="ARBA" id="ARBA00022989"/>
    </source>
</evidence>
<dbReference type="SUPFAM" id="SSF53448">
    <property type="entry name" value="Nucleotide-diphospho-sugar transferases"/>
    <property type="match status" value="1"/>
</dbReference>
<dbReference type="RefSeq" id="WP_187778703.1">
    <property type="nucleotide sequence ID" value="NZ_JACTUZ010000042.1"/>
</dbReference>
<organism evidence="11 12">
    <name type="scientific">Pseudoroseomonas ludipueritiae</name>
    <dbReference type="NCBI Taxonomy" id="198093"/>
    <lineage>
        <taxon>Bacteria</taxon>
        <taxon>Pseudomonadati</taxon>
        <taxon>Pseudomonadota</taxon>
        <taxon>Alphaproteobacteria</taxon>
        <taxon>Acetobacterales</taxon>
        <taxon>Acetobacteraceae</taxon>
        <taxon>Pseudoroseomonas</taxon>
    </lineage>
</organism>
<dbReference type="Pfam" id="PF00535">
    <property type="entry name" value="Glycos_transf_2"/>
    <property type="match status" value="1"/>
</dbReference>
<evidence type="ECO:0000256" key="4">
    <source>
        <dbReference type="ARBA" id="ARBA00022679"/>
    </source>
</evidence>
<dbReference type="InterPro" id="IPR039528">
    <property type="entry name" value="DPM1-like"/>
</dbReference>
<comment type="caution">
    <text evidence="11">The sequence shown here is derived from an EMBL/GenBank/DDBJ whole genome shotgun (WGS) entry which is preliminary data.</text>
</comment>
<evidence type="ECO:0000313" key="12">
    <source>
        <dbReference type="Proteomes" id="UP000603940"/>
    </source>
</evidence>
<keyword evidence="7 8" id="KW-0472">Membrane</keyword>
<evidence type="ECO:0000259" key="10">
    <source>
        <dbReference type="Pfam" id="PF04138"/>
    </source>
</evidence>
<keyword evidence="12" id="KW-1185">Reference proteome</keyword>
<evidence type="ECO:0000256" key="8">
    <source>
        <dbReference type="SAM" id="Phobius"/>
    </source>
</evidence>
<keyword evidence="5 8" id="KW-0812">Transmembrane</keyword>
<dbReference type="InterPro" id="IPR007267">
    <property type="entry name" value="GtrA_DPMS_TM"/>
</dbReference>
<proteinExistence type="inferred from homology"/>
<feature type="transmembrane region" description="Helical" evidence="8">
    <location>
        <begin position="339"/>
        <end position="358"/>
    </location>
</feature>
<evidence type="ECO:0000259" key="9">
    <source>
        <dbReference type="Pfam" id="PF00535"/>
    </source>
</evidence>
<evidence type="ECO:0000256" key="2">
    <source>
        <dbReference type="ARBA" id="ARBA00006739"/>
    </source>
</evidence>
<evidence type="ECO:0000256" key="3">
    <source>
        <dbReference type="ARBA" id="ARBA00022676"/>
    </source>
</evidence>
<comment type="similarity">
    <text evidence="2">Belongs to the glycosyltransferase 2 family.</text>
</comment>
<dbReference type="Pfam" id="PF04138">
    <property type="entry name" value="GtrA_DPMS_TM"/>
    <property type="match status" value="1"/>
</dbReference>
<dbReference type="CDD" id="cd06442">
    <property type="entry name" value="DPM1_like"/>
    <property type="match status" value="1"/>
</dbReference>
<evidence type="ECO:0000313" key="11">
    <source>
        <dbReference type="EMBL" id="MBC9177582.1"/>
    </source>
</evidence>
<evidence type="ECO:0000256" key="7">
    <source>
        <dbReference type="ARBA" id="ARBA00023136"/>
    </source>
</evidence>
<dbReference type="InterPro" id="IPR029044">
    <property type="entry name" value="Nucleotide-diphossugar_trans"/>
</dbReference>
<feature type="transmembrane region" description="Helical" evidence="8">
    <location>
        <begin position="306"/>
        <end position="327"/>
    </location>
</feature>
<keyword evidence="3" id="KW-0328">Glycosyltransferase</keyword>
<comment type="subcellular location">
    <subcellularLocation>
        <location evidence="1">Membrane</location>
        <topology evidence="1">Multi-pass membrane protein</topology>
    </subcellularLocation>
</comment>
<gene>
    <name evidence="11" type="ORF">IBL25_11590</name>
</gene>
<keyword evidence="4" id="KW-0808">Transferase</keyword>
<feature type="transmembrane region" description="Helical" evidence="8">
    <location>
        <begin position="240"/>
        <end position="262"/>
    </location>
</feature>
<accession>A0ABR7R7F3</accession>
<dbReference type="InterPro" id="IPR001173">
    <property type="entry name" value="Glyco_trans_2-like"/>
</dbReference>
<keyword evidence="6 8" id="KW-1133">Transmembrane helix</keyword>
<name>A0ABR7R7F3_9PROT</name>
<feature type="domain" description="Glycosyltransferase 2-like" evidence="9">
    <location>
        <begin position="6"/>
        <end position="173"/>
    </location>
</feature>
<evidence type="ECO:0000256" key="5">
    <source>
        <dbReference type="ARBA" id="ARBA00022692"/>
    </source>
</evidence>
<dbReference type="EMBL" id="JACTUZ010000042">
    <property type="protein sequence ID" value="MBC9177582.1"/>
    <property type="molecule type" value="Genomic_DNA"/>
</dbReference>